<evidence type="ECO:0000259" key="10">
    <source>
        <dbReference type="Pfam" id="PF05730"/>
    </source>
</evidence>
<feature type="chain" id="PRO_5015643398" description="CFEM domain-containing protein" evidence="9">
    <location>
        <begin position="22"/>
        <end position="82"/>
    </location>
</feature>
<evidence type="ECO:0000256" key="9">
    <source>
        <dbReference type="SAM" id="SignalP"/>
    </source>
</evidence>
<keyword evidence="5" id="KW-0325">Glycoprotein</keyword>
<dbReference type="RefSeq" id="XP_024778547.1">
    <property type="nucleotide sequence ID" value="XM_024922216.1"/>
</dbReference>
<evidence type="ECO:0000313" key="11">
    <source>
        <dbReference type="EMBL" id="PTB58870.1"/>
    </source>
</evidence>
<accession>A0A2T4APB9</accession>
<evidence type="ECO:0000256" key="2">
    <source>
        <dbReference type="ARBA" id="ARBA00004613"/>
    </source>
</evidence>
<keyword evidence="5" id="KW-0472">Membrane</keyword>
<dbReference type="AlphaFoldDB" id="A0A2T4APB9"/>
<evidence type="ECO:0000256" key="7">
    <source>
        <dbReference type="ARBA" id="ARBA00023157"/>
    </source>
</evidence>
<feature type="signal peptide" evidence="9">
    <location>
        <begin position="1"/>
        <end position="21"/>
    </location>
</feature>
<evidence type="ECO:0000256" key="5">
    <source>
        <dbReference type="ARBA" id="ARBA00022622"/>
    </source>
</evidence>
<feature type="domain" description="CFEM" evidence="10">
    <location>
        <begin position="26"/>
        <end position="81"/>
    </location>
</feature>
<dbReference type="Pfam" id="PF05730">
    <property type="entry name" value="CFEM"/>
    <property type="match status" value="1"/>
</dbReference>
<dbReference type="InterPro" id="IPR008427">
    <property type="entry name" value="Extracellular_membr_CFEM_dom"/>
</dbReference>
<name>A0A2T4APB9_TRIHA</name>
<dbReference type="GO" id="GO:0005576">
    <property type="term" value="C:extracellular region"/>
    <property type="evidence" value="ECO:0007669"/>
    <property type="project" value="UniProtKB-SubCell"/>
</dbReference>
<keyword evidence="6 9" id="KW-0732">Signal</keyword>
<gene>
    <name evidence="11" type="ORF">M431DRAFT_74377</name>
</gene>
<evidence type="ECO:0000256" key="1">
    <source>
        <dbReference type="ARBA" id="ARBA00004589"/>
    </source>
</evidence>
<keyword evidence="7" id="KW-1015">Disulfide bond</keyword>
<keyword evidence="12" id="KW-1185">Reference proteome</keyword>
<dbReference type="EMBL" id="KZ679676">
    <property type="protein sequence ID" value="PTB58870.1"/>
    <property type="molecule type" value="Genomic_DNA"/>
</dbReference>
<evidence type="ECO:0000256" key="4">
    <source>
        <dbReference type="ARBA" id="ARBA00022525"/>
    </source>
</evidence>
<reference evidence="11 12" key="1">
    <citation type="submission" date="2016-07" db="EMBL/GenBank/DDBJ databases">
        <title>Multiple horizontal gene transfer events from other fungi enriched the ability of initially mycotrophic Trichoderma (Ascomycota) to feed on dead plant biomass.</title>
        <authorList>
            <consortium name="DOE Joint Genome Institute"/>
            <person name="Aerts A."/>
            <person name="Atanasova L."/>
            <person name="Chenthamara K."/>
            <person name="Zhang J."/>
            <person name="Grujic M."/>
            <person name="Henrissat B."/>
            <person name="Kuo A."/>
            <person name="Salamov A."/>
            <person name="Lipzen A."/>
            <person name="Labutti K."/>
            <person name="Barry K."/>
            <person name="Miao Y."/>
            <person name="Rahimi M.J."/>
            <person name="Shen Q."/>
            <person name="Grigoriev I.V."/>
            <person name="Kubicek C.P."/>
            <person name="Druzhinina I.S."/>
        </authorList>
    </citation>
    <scope>NUCLEOTIDE SEQUENCE [LARGE SCALE GENOMIC DNA]</scope>
    <source>
        <strain evidence="11 12">CBS 226.95</strain>
    </source>
</reference>
<evidence type="ECO:0000256" key="3">
    <source>
        <dbReference type="ARBA" id="ARBA00010031"/>
    </source>
</evidence>
<keyword evidence="5" id="KW-0336">GPI-anchor</keyword>
<sequence>MKGLVSALHIAVLTLICTVTAMDGKTCFTICYHPAVEQQCPDANLECVCKNQEFISLLNMCIQRTCQESLYEAEAIHADMCL</sequence>
<keyword evidence="8" id="KW-0449">Lipoprotein</keyword>
<keyword evidence="4" id="KW-0964">Secreted</keyword>
<dbReference type="GeneID" id="36630799"/>
<evidence type="ECO:0000313" key="12">
    <source>
        <dbReference type="Proteomes" id="UP000241690"/>
    </source>
</evidence>
<comment type="subcellular location">
    <subcellularLocation>
        <location evidence="1">Membrane</location>
        <topology evidence="1">Lipid-anchor</topology>
        <topology evidence="1">GPI-anchor</topology>
    </subcellularLocation>
    <subcellularLocation>
        <location evidence="2">Secreted</location>
    </subcellularLocation>
</comment>
<dbReference type="Proteomes" id="UP000241690">
    <property type="component" value="Unassembled WGS sequence"/>
</dbReference>
<evidence type="ECO:0000256" key="6">
    <source>
        <dbReference type="ARBA" id="ARBA00022729"/>
    </source>
</evidence>
<protein>
    <recommendedName>
        <fullName evidence="10">CFEM domain-containing protein</fullName>
    </recommendedName>
</protein>
<evidence type="ECO:0000256" key="8">
    <source>
        <dbReference type="ARBA" id="ARBA00023288"/>
    </source>
</evidence>
<proteinExistence type="inferred from homology"/>
<dbReference type="GO" id="GO:0098552">
    <property type="term" value="C:side of membrane"/>
    <property type="evidence" value="ECO:0007669"/>
    <property type="project" value="UniProtKB-KW"/>
</dbReference>
<comment type="similarity">
    <text evidence="3">Belongs to the RBT5 family.</text>
</comment>
<organism evidence="11 12">
    <name type="scientific">Trichoderma harzianum CBS 226.95</name>
    <dbReference type="NCBI Taxonomy" id="983964"/>
    <lineage>
        <taxon>Eukaryota</taxon>
        <taxon>Fungi</taxon>
        <taxon>Dikarya</taxon>
        <taxon>Ascomycota</taxon>
        <taxon>Pezizomycotina</taxon>
        <taxon>Sordariomycetes</taxon>
        <taxon>Hypocreomycetidae</taxon>
        <taxon>Hypocreales</taxon>
        <taxon>Hypocreaceae</taxon>
        <taxon>Trichoderma</taxon>
    </lineage>
</organism>